<accession>A0A7D4TGA4</accession>
<gene>
    <name evidence="7" type="ORF">HQN79_07960</name>
</gene>
<dbReference type="GO" id="GO:0005524">
    <property type="term" value="F:ATP binding"/>
    <property type="evidence" value="ECO:0007669"/>
    <property type="project" value="UniProtKB-KW"/>
</dbReference>
<evidence type="ECO:0000256" key="5">
    <source>
        <dbReference type="ARBA" id="ARBA00022840"/>
    </source>
</evidence>
<sequence length="291" mass="33022">MTDFNSVTIFGEVLFDCFPNGEKVLGGAPFNICWHLQAFGDSPVFVSRIGQDDLGTQILNNARDWGIETQFIQQDSLHPTGQVQIELTDNEPHYDITAHSAYDFIRFDEMNLNHLGGILYHGSLALRSADSKEQFARLQKAADWSVFLDVNLRAPWWDKTSLFEWLHVAKWVKLNIDELHELGFNNPDLQKAMHDFRNKFACQQLIVTQGAEGSSVLCEEGFFRQTPPKIKHFVDTVGAGDAFTSVYIHGLLHDWPIQKTLQQAQTFAAKIIGLRGALSTDPDFYRNAFMQ</sequence>
<evidence type="ECO:0000256" key="1">
    <source>
        <dbReference type="ARBA" id="ARBA00010688"/>
    </source>
</evidence>
<proteinExistence type="inferred from homology"/>
<reference evidence="7 8" key="1">
    <citation type="submission" date="2020-05" db="EMBL/GenBank/DDBJ databases">
        <title>Thiomicrorhabdus sediminis sp.nov. and Thiomicrorhabdus xiamenensis sp.nov., novel sulfur-oxidizing bacteria isolated from coastal sediment.</title>
        <authorList>
            <person name="Liu X."/>
        </authorList>
    </citation>
    <scope>NUCLEOTIDE SEQUENCE [LARGE SCALE GENOMIC DNA]</scope>
    <source>
        <strain evidence="7 8">G2</strain>
    </source>
</reference>
<dbReference type="InterPro" id="IPR029056">
    <property type="entry name" value="Ribokinase-like"/>
</dbReference>
<name>A0A7D4TGA4_9GAMM</name>
<comment type="similarity">
    <text evidence="1">Belongs to the carbohydrate kinase PfkB family.</text>
</comment>
<dbReference type="KEGG" id="txa:HQN79_07960"/>
<evidence type="ECO:0000313" key="7">
    <source>
        <dbReference type="EMBL" id="QKI89508.1"/>
    </source>
</evidence>
<evidence type="ECO:0000256" key="3">
    <source>
        <dbReference type="ARBA" id="ARBA00022741"/>
    </source>
</evidence>
<keyword evidence="3" id="KW-0547">Nucleotide-binding</keyword>
<dbReference type="RefSeq" id="WP_173285406.1">
    <property type="nucleotide sequence ID" value="NZ_CP054020.1"/>
</dbReference>
<dbReference type="InterPro" id="IPR050306">
    <property type="entry name" value="PfkB_Carbo_kinase"/>
</dbReference>
<evidence type="ECO:0000313" key="8">
    <source>
        <dbReference type="Proteomes" id="UP000504724"/>
    </source>
</evidence>
<keyword evidence="5" id="KW-0067">ATP-binding</keyword>
<dbReference type="GO" id="GO:0016301">
    <property type="term" value="F:kinase activity"/>
    <property type="evidence" value="ECO:0007669"/>
    <property type="project" value="UniProtKB-KW"/>
</dbReference>
<dbReference type="InterPro" id="IPR011611">
    <property type="entry name" value="PfkB_dom"/>
</dbReference>
<dbReference type="EMBL" id="CP054020">
    <property type="protein sequence ID" value="QKI89508.1"/>
    <property type="molecule type" value="Genomic_DNA"/>
</dbReference>
<dbReference type="PANTHER" id="PTHR43085">
    <property type="entry name" value="HEXOKINASE FAMILY MEMBER"/>
    <property type="match status" value="1"/>
</dbReference>
<protein>
    <submittedName>
        <fullName evidence="7">Carbohydrate kinase</fullName>
    </submittedName>
</protein>
<dbReference type="AlphaFoldDB" id="A0A7D4TGA4"/>
<dbReference type="PANTHER" id="PTHR43085:SF1">
    <property type="entry name" value="PSEUDOURIDINE KINASE-RELATED"/>
    <property type="match status" value="1"/>
</dbReference>
<evidence type="ECO:0000256" key="4">
    <source>
        <dbReference type="ARBA" id="ARBA00022777"/>
    </source>
</evidence>
<dbReference type="Pfam" id="PF00294">
    <property type="entry name" value="PfkB"/>
    <property type="match status" value="1"/>
</dbReference>
<evidence type="ECO:0000256" key="2">
    <source>
        <dbReference type="ARBA" id="ARBA00022679"/>
    </source>
</evidence>
<evidence type="ECO:0000259" key="6">
    <source>
        <dbReference type="Pfam" id="PF00294"/>
    </source>
</evidence>
<dbReference type="SUPFAM" id="SSF53613">
    <property type="entry name" value="Ribokinase-like"/>
    <property type="match status" value="1"/>
</dbReference>
<keyword evidence="8" id="KW-1185">Reference proteome</keyword>
<keyword evidence="2" id="KW-0808">Transferase</keyword>
<feature type="domain" description="Carbohydrate kinase PfkB" evidence="6">
    <location>
        <begin position="20"/>
        <end position="279"/>
    </location>
</feature>
<dbReference type="Gene3D" id="3.40.1190.20">
    <property type="match status" value="1"/>
</dbReference>
<dbReference type="Proteomes" id="UP000504724">
    <property type="component" value="Chromosome"/>
</dbReference>
<organism evidence="7 8">
    <name type="scientific">Thiomicrorhabdus xiamenensis</name>
    <dbReference type="NCBI Taxonomy" id="2739063"/>
    <lineage>
        <taxon>Bacteria</taxon>
        <taxon>Pseudomonadati</taxon>
        <taxon>Pseudomonadota</taxon>
        <taxon>Gammaproteobacteria</taxon>
        <taxon>Thiotrichales</taxon>
        <taxon>Piscirickettsiaceae</taxon>
        <taxon>Thiomicrorhabdus</taxon>
    </lineage>
</organism>
<keyword evidence="4 7" id="KW-0418">Kinase</keyword>